<organism evidence="2">
    <name type="scientific">bioreactor metagenome</name>
    <dbReference type="NCBI Taxonomy" id="1076179"/>
    <lineage>
        <taxon>unclassified sequences</taxon>
        <taxon>metagenomes</taxon>
        <taxon>ecological metagenomes</taxon>
    </lineage>
</organism>
<evidence type="ECO:0000256" key="1">
    <source>
        <dbReference type="SAM" id="MobiDB-lite"/>
    </source>
</evidence>
<dbReference type="AlphaFoldDB" id="A0A645DJM5"/>
<evidence type="ECO:0000313" key="2">
    <source>
        <dbReference type="EMBL" id="MPM89451.1"/>
    </source>
</evidence>
<sequence length="244" mass="28754">MADYSRDEVIALCKRVEEIQFFYKEPFLNRRGPRSSNKEKYSEIVAEWIIDHMDKFQQIPTNHRSNSYYTKEHDGKSNRPDAHSEKQIAIKMFNQKVIPGVGVILDYQTPLKDKNSDKFGEIDLLAFDNDERILRILELKVPNSKETMLRCVMEAYTYLKQVDHKKLIEDFNRDGKANIPEITPIIACPFIFRYNTDGAYSQQYQEYQEMLENRRPNLKTLMELLDIKPLIIEGSEGQYTAREL</sequence>
<feature type="region of interest" description="Disordered" evidence="1">
    <location>
        <begin position="62"/>
        <end position="83"/>
    </location>
</feature>
<accession>A0A645DJM5</accession>
<proteinExistence type="predicted"/>
<protein>
    <submittedName>
        <fullName evidence="2">Uncharacterized protein</fullName>
    </submittedName>
</protein>
<gene>
    <name evidence="2" type="ORF">SDC9_136560</name>
</gene>
<name>A0A645DJM5_9ZZZZ</name>
<reference evidence="2" key="1">
    <citation type="submission" date="2019-08" db="EMBL/GenBank/DDBJ databases">
        <authorList>
            <person name="Kucharzyk K."/>
            <person name="Murdoch R.W."/>
            <person name="Higgins S."/>
            <person name="Loffler F."/>
        </authorList>
    </citation>
    <scope>NUCLEOTIDE SEQUENCE</scope>
</reference>
<feature type="compositionally biased region" description="Basic and acidic residues" evidence="1">
    <location>
        <begin position="70"/>
        <end position="83"/>
    </location>
</feature>
<comment type="caution">
    <text evidence="2">The sequence shown here is derived from an EMBL/GenBank/DDBJ whole genome shotgun (WGS) entry which is preliminary data.</text>
</comment>
<dbReference type="EMBL" id="VSSQ01036868">
    <property type="protein sequence ID" value="MPM89451.1"/>
    <property type="molecule type" value="Genomic_DNA"/>
</dbReference>